<dbReference type="SUPFAM" id="SSF52833">
    <property type="entry name" value="Thioredoxin-like"/>
    <property type="match status" value="2"/>
</dbReference>
<dbReference type="PROSITE" id="PS00194">
    <property type="entry name" value="THIOREDOXIN_1"/>
    <property type="match status" value="1"/>
</dbReference>
<feature type="region of interest" description="Disordered" evidence="2">
    <location>
        <begin position="254"/>
        <end position="283"/>
    </location>
</feature>
<keyword evidence="6" id="KW-1185">Reference proteome</keyword>
<dbReference type="Gene3D" id="3.40.30.10">
    <property type="entry name" value="Glutaredoxin"/>
    <property type="match status" value="2"/>
</dbReference>
<dbReference type="PRINTS" id="PR00421">
    <property type="entry name" value="THIOREDOXIN"/>
</dbReference>
<evidence type="ECO:0000256" key="1">
    <source>
        <dbReference type="SAM" id="Coils"/>
    </source>
</evidence>
<sequence length="484" mass="54695">MLRSVVLVVGTFAGIAHGALFAAQSPVMKLTPANFDKEILKIEKPAMVAFTAPWCGHCQKLAPQYQRVASELDEVVRIAYVDCDDKANQAICAKYNVKGFPTLKLFPATKKRIPRDYNGERSAQAITDYVVSALPAESVQRLEPSKLQKFFDKDTESPKVLLVSPKSKSSPMYRSLALDFRGRVPFGYLYAIKDEVFNAVNEVLGVKLDLQHVPALYMVKGPRSDLKLHKYRGSMKYKHIKRWLDEVVDGKVVADEPEKKSATEQAKQTKKPASKAKPATQEEEYEALKRAGFSDKEALAAMRISEKYGQQEVDQEDEKEAKEKAKKKREAIKRQLEALRRVKEKGKQTDTQRDPVTGEKLMDKLQDLIGDKWGTSLATLVIKAKEKAEKILQDDPARALHATEESELYMLNGINGDIKAIEEQLLAGVDEDGYPLTKDMEETMRNHHEVLQSMVQTIELRMEARKKQKSEEEVAEELLAHYDL</sequence>
<dbReference type="GO" id="GO:0003756">
    <property type="term" value="F:protein disulfide isomerase activity"/>
    <property type="evidence" value="ECO:0007669"/>
    <property type="project" value="UniProtKB-EC"/>
</dbReference>
<evidence type="ECO:0000313" key="5">
    <source>
        <dbReference type="EMBL" id="WFD42390.1"/>
    </source>
</evidence>
<dbReference type="AlphaFoldDB" id="A0AAF0JDG9"/>
<dbReference type="PANTHER" id="PTHR45815:SF3">
    <property type="entry name" value="PROTEIN DISULFIDE-ISOMERASE A6"/>
    <property type="match status" value="1"/>
</dbReference>
<evidence type="ECO:0000313" key="6">
    <source>
        <dbReference type="Proteomes" id="UP001214628"/>
    </source>
</evidence>
<keyword evidence="3" id="KW-0732">Signal</keyword>
<name>A0AAF0JDG9_9BASI</name>
<evidence type="ECO:0000256" key="3">
    <source>
        <dbReference type="SAM" id="SignalP"/>
    </source>
</evidence>
<keyword evidence="1" id="KW-0175">Coiled coil</keyword>
<dbReference type="GO" id="GO:0005788">
    <property type="term" value="C:endoplasmic reticulum lumen"/>
    <property type="evidence" value="ECO:0007669"/>
    <property type="project" value="TreeGrafter"/>
</dbReference>
<feature type="coiled-coil region" evidence="1">
    <location>
        <begin position="315"/>
        <end position="349"/>
    </location>
</feature>
<dbReference type="EMBL" id="CP118375">
    <property type="protein sequence ID" value="WFD42390.1"/>
    <property type="molecule type" value="Genomic_DNA"/>
</dbReference>
<keyword evidence="5" id="KW-0413">Isomerase</keyword>
<proteinExistence type="predicted"/>
<dbReference type="InterPro" id="IPR013766">
    <property type="entry name" value="Thioredoxin_domain"/>
</dbReference>
<evidence type="ECO:0000256" key="2">
    <source>
        <dbReference type="SAM" id="MobiDB-lite"/>
    </source>
</evidence>
<dbReference type="EC" id="5.3.4.1" evidence="5"/>
<evidence type="ECO:0000259" key="4">
    <source>
        <dbReference type="PROSITE" id="PS51352"/>
    </source>
</evidence>
<feature type="domain" description="Thioredoxin" evidence="4">
    <location>
        <begin position="19"/>
        <end position="135"/>
    </location>
</feature>
<dbReference type="Pfam" id="PF00085">
    <property type="entry name" value="Thioredoxin"/>
    <property type="match status" value="1"/>
</dbReference>
<feature type="signal peptide" evidence="3">
    <location>
        <begin position="1"/>
        <end position="18"/>
    </location>
</feature>
<organism evidence="5 6">
    <name type="scientific">Malassezia psittaci</name>
    <dbReference type="NCBI Taxonomy" id="1821823"/>
    <lineage>
        <taxon>Eukaryota</taxon>
        <taxon>Fungi</taxon>
        <taxon>Dikarya</taxon>
        <taxon>Basidiomycota</taxon>
        <taxon>Ustilaginomycotina</taxon>
        <taxon>Malasseziomycetes</taxon>
        <taxon>Malasseziales</taxon>
        <taxon>Malasseziaceae</taxon>
        <taxon>Malassezia</taxon>
    </lineage>
</organism>
<protein>
    <submittedName>
        <fullName evidence="5">Protein disulfide-isomerase</fullName>
        <ecNumber evidence="5">5.3.4.1</ecNumber>
    </submittedName>
</protein>
<dbReference type="GO" id="GO:0015035">
    <property type="term" value="F:protein-disulfide reductase activity"/>
    <property type="evidence" value="ECO:0007669"/>
    <property type="project" value="TreeGrafter"/>
</dbReference>
<dbReference type="GO" id="GO:0034976">
    <property type="term" value="P:response to endoplasmic reticulum stress"/>
    <property type="evidence" value="ECO:0007669"/>
    <property type="project" value="TreeGrafter"/>
</dbReference>
<reference evidence="5" key="1">
    <citation type="submission" date="2023-02" db="EMBL/GenBank/DDBJ databases">
        <title>Mating type loci evolution in Malassezia.</title>
        <authorList>
            <person name="Coelho M.A."/>
        </authorList>
    </citation>
    <scope>NUCLEOTIDE SEQUENCE</scope>
    <source>
        <strain evidence="5">CBS 14136</strain>
    </source>
</reference>
<dbReference type="InterPro" id="IPR036249">
    <property type="entry name" value="Thioredoxin-like_sf"/>
</dbReference>
<accession>A0AAF0JDG9</accession>
<gene>
    <name evidence="5" type="ORF">MPSI1_001033</name>
</gene>
<dbReference type="PANTHER" id="PTHR45815">
    <property type="entry name" value="PROTEIN DISULFIDE-ISOMERASE A6"/>
    <property type="match status" value="1"/>
</dbReference>
<feature type="chain" id="PRO_5042119282" evidence="3">
    <location>
        <begin position="19"/>
        <end position="484"/>
    </location>
</feature>
<dbReference type="PROSITE" id="PS51352">
    <property type="entry name" value="THIOREDOXIN_2"/>
    <property type="match status" value="1"/>
</dbReference>
<dbReference type="Proteomes" id="UP001214628">
    <property type="component" value="Chromosome 1"/>
</dbReference>
<dbReference type="InterPro" id="IPR017937">
    <property type="entry name" value="Thioredoxin_CS"/>
</dbReference>